<feature type="region of interest" description="Disordered" evidence="1">
    <location>
        <begin position="28"/>
        <end position="52"/>
    </location>
</feature>
<evidence type="ECO:0000256" key="1">
    <source>
        <dbReference type="SAM" id="MobiDB-lite"/>
    </source>
</evidence>
<feature type="region of interest" description="Disordered" evidence="1">
    <location>
        <begin position="1"/>
        <end position="20"/>
    </location>
</feature>
<reference evidence="3 4" key="1">
    <citation type="submission" date="2016-08" db="EMBL/GenBank/DDBJ databases">
        <title>A Parts List for Fungal Cellulosomes Revealed by Comparative Genomics.</title>
        <authorList>
            <consortium name="DOE Joint Genome Institute"/>
            <person name="Haitjema C.H."/>
            <person name="Gilmore S.P."/>
            <person name="Henske J.K."/>
            <person name="Solomon K.V."/>
            <person name="De Groot R."/>
            <person name="Kuo A."/>
            <person name="Mondo S.J."/>
            <person name="Salamov A.A."/>
            <person name="Labutti K."/>
            <person name="Zhao Z."/>
            <person name="Chiniquy J."/>
            <person name="Barry K."/>
            <person name="Brewer H.M."/>
            <person name="Purvine S.O."/>
            <person name="Wright A.T."/>
            <person name="Boxma B."/>
            <person name="Van Alen T."/>
            <person name="Hackstein J.H."/>
            <person name="Baker S.E."/>
            <person name="Grigoriev I.V."/>
            <person name="O'Malley M.A."/>
        </authorList>
    </citation>
    <scope>NUCLEOTIDE SEQUENCE [LARGE SCALE GENOMIC DNA]</scope>
    <source>
        <strain evidence="3 4">G1</strain>
    </source>
</reference>
<protein>
    <submittedName>
        <fullName evidence="3">Uncharacterized protein</fullName>
    </submittedName>
</protein>
<dbReference type="EMBL" id="MCOG01000010">
    <property type="protein sequence ID" value="ORY81622.1"/>
    <property type="molecule type" value="Genomic_DNA"/>
</dbReference>
<feature type="transmembrane region" description="Helical" evidence="2">
    <location>
        <begin position="85"/>
        <end position="104"/>
    </location>
</feature>
<evidence type="ECO:0000256" key="2">
    <source>
        <dbReference type="SAM" id="Phobius"/>
    </source>
</evidence>
<gene>
    <name evidence="3" type="ORF">LY90DRAFT_664161</name>
</gene>
<evidence type="ECO:0000313" key="4">
    <source>
        <dbReference type="Proteomes" id="UP000193920"/>
    </source>
</evidence>
<accession>A0A1Y2FCH8</accession>
<dbReference type="Proteomes" id="UP000193920">
    <property type="component" value="Unassembled WGS sequence"/>
</dbReference>
<keyword evidence="2" id="KW-0812">Transmembrane</keyword>
<keyword evidence="2" id="KW-0472">Membrane</keyword>
<keyword evidence="4" id="KW-1185">Reference proteome</keyword>
<keyword evidence="2" id="KW-1133">Transmembrane helix</keyword>
<evidence type="ECO:0000313" key="3">
    <source>
        <dbReference type="EMBL" id="ORY81622.1"/>
    </source>
</evidence>
<sequence length="105" mass="11729">MDNENELQDNESINQNSINSSRNLFMQQMNNAVNNTSDDNNEEESSWGGVLTGNVKSRNVKNQKRASFANIPAVPFDNVDTSPSSVVIIITIILKNIIVFILIFK</sequence>
<proteinExistence type="predicted"/>
<comment type="caution">
    <text evidence="3">The sequence shown here is derived from an EMBL/GenBank/DDBJ whole genome shotgun (WGS) entry which is preliminary data.</text>
</comment>
<organism evidence="3 4">
    <name type="scientific">Neocallimastix californiae</name>
    <dbReference type="NCBI Taxonomy" id="1754190"/>
    <lineage>
        <taxon>Eukaryota</taxon>
        <taxon>Fungi</taxon>
        <taxon>Fungi incertae sedis</taxon>
        <taxon>Chytridiomycota</taxon>
        <taxon>Chytridiomycota incertae sedis</taxon>
        <taxon>Neocallimastigomycetes</taxon>
        <taxon>Neocallimastigales</taxon>
        <taxon>Neocallimastigaceae</taxon>
        <taxon>Neocallimastix</taxon>
    </lineage>
</organism>
<dbReference type="AlphaFoldDB" id="A0A1Y2FCH8"/>
<name>A0A1Y2FCH8_9FUNG</name>
<feature type="compositionally biased region" description="Low complexity" evidence="1">
    <location>
        <begin position="10"/>
        <end position="20"/>
    </location>
</feature>